<dbReference type="CDD" id="cd07989">
    <property type="entry name" value="LPLAT_AGPAT-like"/>
    <property type="match status" value="1"/>
</dbReference>
<dbReference type="InterPro" id="IPR002123">
    <property type="entry name" value="Plipid/glycerol_acylTrfase"/>
</dbReference>
<dbReference type="PANTHER" id="PTHR10434:SF11">
    <property type="entry name" value="1-ACYL-SN-GLYCEROL-3-PHOSPHATE ACYLTRANSFERASE"/>
    <property type="match status" value="1"/>
</dbReference>
<dbReference type="Pfam" id="PF01553">
    <property type="entry name" value="Acyltransferase"/>
    <property type="match status" value="1"/>
</dbReference>
<dbReference type="AlphaFoldDB" id="A0A0G2HLA2"/>
<evidence type="ECO:0000256" key="2">
    <source>
        <dbReference type="ARBA" id="ARBA00023315"/>
    </source>
</evidence>
<evidence type="ECO:0000313" key="4">
    <source>
        <dbReference type="EMBL" id="KKZ11727.1"/>
    </source>
</evidence>
<dbReference type="PANTHER" id="PTHR10434">
    <property type="entry name" value="1-ACYL-SN-GLYCEROL-3-PHOSPHATE ACYLTRANSFERASE"/>
    <property type="match status" value="1"/>
</dbReference>
<dbReference type="EMBL" id="JXQG01000042">
    <property type="protein sequence ID" value="KKZ11727.1"/>
    <property type="molecule type" value="Genomic_DNA"/>
</dbReference>
<dbReference type="GO" id="GO:0006654">
    <property type="term" value="P:phosphatidic acid biosynthetic process"/>
    <property type="evidence" value="ECO:0007669"/>
    <property type="project" value="TreeGrafter"/>
</dbReference>
<feature type="domain" description="Phospholipid/glycerol acyltransferase" evidence="3">
    <location>
        <begin position="54"/>
        <end position="166"/>
    </location>
</feature>
<evidence type="ECO:0000256" key="1">
    <source>
        <dbReference type="ARBA" id="ARBA00022679"/>
    </source>
</evidence>
<reference evidence="4 5" key="1">
    <citation type="submission" date="2015-01" db="EMBL/GenBank/DDBJ databases">
        <title>Lifestyle Evolution in Cyanobacterial Symbionts of Sponges.</title>
        <authorList>
            <person name="Burgsdorf I."/>
            <person name="Slaby B.M."/>
            <person name="Handley K.M."/>
            <person name="Haber M."/>
            <person name="Blom J."/>
            <person name="Marshall C.W."/>
            <person name="Gilbert J.A."/>
            <person name="Hentschel U."/>
            <person name="Steindler L."/>
        </authorList>
    </citation>
    <scope>NUCLEOTIDE SEQUENCE [LARGE SCALE GENOMIC DNA]</scope>
    <source>
        <strain evidence="4">SP3</strain>
    </source>
</reference>
<proteinExistence type="predicted"/>
<evidence type="ECO:0000313" key="5">
    <source>
        <dbReference type="Proteomes" id="UP000035067"/>
    </source>
</evidence>
<name>A0A0G2HLA2_9SYNE</name>
<keyword evidence="1" id="KW-0808">Transferase</keyword>
<organism evidence="4 5">
    <name type="scientific">Candidatus Synechococcus spongiarum SP3</name>
    <dbReference type="NCBI Taxonomy" id="1604020"/>
    <lineage>
        <taxon>Bacteria</taxon>
        <taxon>Bacillati</taxon>
        <taxon>Cyanobacteriota</taxon>
        <taxon>Cyanophyceae</taxon>
        <taxon>Synechococcales</taxon>
        <taxon>Synechococcaceae</taxon>
        <taxon>Synechococcus</taxon>
    </lineage>
</organism>
<comment type="caution">
    <text evidence="4">The sequence shown here is derived from an EMBL/GenBank/DDBJ whole genome shotgun (WGS) entry which is preliminary data.</text>
</comment>
<dbReference type="SUPFAM" id="SSF69593">
    <property type="entry name" value="Glycerol-3-phosphate (1)-acyltransferase"/>
    <property type="match status" value="1"/>
</dbReference>
<protein>
    <recommendedName>
        <fullName evidence="3">Phospholipid/glycerol acyltransferase domain-containing protein</fullName>
    </recommendedName>
</protein>
<gene>
    <name evidence="4" type="ORF">TE42_07080</name>
</gene>
<dbReference type="SMART" id="SM00563">
    <property type="entry name" value="PlsC"/>
    <property type="match status" value="1"/>
</dbReference>
<dbReference type="PATRIC" id="fig|1604020.3.peg.1269"/>
<dbReference type="GO" id="GO:0003841">
    <property type="term" value="F:1-acylglycerol-3-phosphate O-acyltransferase activity"/>
    <property type="evidence" value="ECO:0007669"/>
    <property type="project" value="TreeGrafter"/>
</dbReference>
<keyword evidence="2" id="KW-0012">Acyltransferase</keyword>
<evidence type="ECO:0000259" key="3">
    <source>
        <dbReference type="SMART" id="SM00563"/>
    </source>
</evidence>
<sequence length="230" mass="24900">MGQDNRPLQPAPVVPRCARISYWLLRTLVVNPLFRLAFRGWVEGRPPPYRGGPYVVVANHGSYLDPPLLSCAMGRPVSFMAKQELFRVPVLAPLIRGLGAVPVRRGHVDRRALDHCLAQLQRGWLVGVFLDGTRRATGRVERPRHGAALLAQRSGCPLLPVAILNSHRALSSGSTGLKLVNITVRIGAPIPAPANRDRQTMETTSQRCAAVINGLLTGAPLPGFGPKQAS</sequence>
<accession>A0A0G2HLA2</accession>
<dbReference type="Proteomes" id="UP000035067">
    <property type="component" value="Unassembled WGS sequence"/>
</dbReference>